<feature type="compositionally biased region" description="Polar residues" evidence="1">
    <location>
        <begin position="470"/>
        <end position="482"/>
    </location>
</feature>
<reference evidence="2" key="2">
    <citation type="submission" date="2021-12" db="EMBL/GenBank/DDBJ databases">
        <title>Resequencing data analysis of finger millet.</title>
        <authorList>
            <person name="Hatakeyama M."/>
            <person name="Aluri S."/>
            <person name="Balachadran M.T."/>
            <person name="Sivarajan S.R."/>
            <person name="Poveda L."/>
            <person name="Shimizu-Inatsugi R."/>
            <person name="Schlapbach R."/>
            <person name="Sreeman S.M."/>
            <person name="Shimizu K.K."/>
        </authorList>
    </citation>
    <scope>NUCLEOTIDE SEQUENCE</scope>
</reference>
<reference evidence="2" key="1">
    <citation type="journal article" date="2018" name="DNA Res.">
        <title>Multiple hybrid de novo genome assembly of finger millet, an orphan allotetraploid crop.</title>
        <authorList>
            <person name="Hatakeyama M."/>
            <person name="Aluri S."/>
            <person name="Balachadran M.T."/>
            <person name="Sivarajan S.R."/>
            <person name="Patrignani A."/>
            <person name="Gruter S."/>
            <person name="Poveda L."/>
            <person name="Shimizu-Inatsugi R."/>
            <person name="Baeten J."/>
            <person name="Francoijs K.J."/>
            <person name="Nataraja K.N."/>
            <person name="Reddy Y.A.N."/>
            <person name="Phadnis S."/>
            <person name="Ravikumar R.L."/>
            <person name="Schlapbach R."/>
            <person name="Sreeman S.M."/>
            <person name="Shimizu K.K."/>
        </authorList>
    </citation>
    <scope>NUCLEOTIDE SEQUENCE</scope>
</reference>
<feature type="compositionally biased region" description="Polar residues" evidence="1">
    <location>
        <begin position="513"/>
        <end position="527"/>
    </location>
</feature>
<protein>
    <submittedName>
        <fullName evidence="2">Uncharacterized protein</fullName>
    </submittedName>
</protein>
<dbReference type="Proteomes" id="UP001054889">
    <property type="component" value="Unassembled WGS sequence"/>
</dbReference>
<evidence type="ECO:0000313" key="3">
    <source>
        <dbReference type="Proteomes" id="UP001054889"/>
    </source>
</evidence>
<evidence type="ECO:0000256" key="1">
    <source>
        <dbReference type="SAM" id="MobiDB-lite"/>
    </source>
</evidence>
<proteinExistence type="predicted"/>
<organism evidence="2 3">
    <name type="scientific">Eleusine coracana subsp. coracana</name>
    <dbReference type="NCBI Taxonomy" id="191504"/>
    <lineage>
        <taxon>Eukaryota</taxon>
        <taxon>Viridiplantae</taxon>
        <taxon>Streptophyta</taxon>
        <taxon>Embryophyta</taxon>
        <taxon>Tracheophyta</taxon>
        <taxon>Spermatophyta</taxon>
        <taxon>Magnoliopsida</taxon>
        <taxon>Liliopsida</taxon>
        <taxon>Poales</taxon>
        <taxon>Poaceae</taxon>
        <taxon>PACMAD clade</taxon>
        <taxon>Chloridoideae</taxon>
        <taxon>Cynodonteae</taxon>
        <taxon>Eleusininae</taxon>
        <taxon>Eleusine</taxon>
    </lineage>
</organism>
<evidence type="ECO:0000313" key="2">
    <source>
        <dbReference type="EMBL" id="GJN15367.1"/>
    </source>
</evidence>
<comment type="caution">
    <text evidence="2">The sequence shown here is derived from an EMBL/GenBank/DDBJ whole genome shotgun (WGS) entry which is preliminary data.</text>
</comment>
<sequence>MAPLEEPGDNSDRLKRALETHSIETVRFLVLAKEELGDSAYNDLVKTILEIVKQSANPDGGITIEKCQEILSQASPHISDEDYNDLLTTLCLFRIKRSMAVEDVYDKVMENHFLRKSMRVTRLIPYQTGVPQEKMNYPQKFESDIMLQRFRATADFIGNLQNRVDNDMKIQEHLTPLLSEAKEINMERSMTGVKNLSSCNSQYHLVSDDAHQSIDLHIHKDIENIVSHASYKKISSEHKPVMIWMRLVQAFVSANCQLPELNCTIAPEEACERCGLSKKFLRSILNALLANNFPLSSKTGECLGHTSNNSNSIHYGSKVEIEDGEFVPCIENIQMDTMLGPVNGGAGYDVAASSGDGSSFQHLESSIRDNDDKAEVQHESIEGPDVEMGSLAYSKTVTELCDLKGAKTCCSMVVLCRLHQSLQFYVHSNPLVYDEGMFKGKLFKLLNGSTDNSKFEEYCLRILGPRSYSSTHPLNGSAQQNSEGDEGSKLHEDTVKPTQNHFHRRKKRKLENSPASLSQPSVDNSDS</sequence>
<feature type="region of interest" description="Disordered" evidence="1">
    <location>
        <begin position="470"/>
        <end position="527"/>
    </location>
</feature>
<name>A0AAV5DY13_ELECO</name>
<feature type="compositionally biased region" description="Basic and acidic residues" evidence="1">
    <location>
        <begin position="486"/>
        <end position="495"/>
    </location>
</feature>
<accession>A0AAV5DY13</accession>
<gene>
    <name evidence="2" type="primary">gb02274</name>
    <name evidence="2" type="ORF">PR202_gb02274</name>
</gene>
<dbReference type="EMBL" id="BQKI01000071">
    <property type="protein sequence ID" value="GJN15367.1"/>
    <property type="molecule type" value="Genomic_DNA"/>
</dbReference>
<dbReference type="AlphaFoldDB" id="A0AAV5DY13"/>
<keyword evidence="3" id="KW-1185">Reference proteome</keyword>